<dbReference type="Gene3D" id="1.20.5.170">
    <property type="match status" value="1"/>
</dbReference>
<dbReference type="SUPFAM" id="SSF57959">
    <property type="entry name" value="Leucine zipper domain"/>
    <property type="match status" value="1"/>
</dbReference>
<gene>
    <name evidence="10" type="ORF">PENARI_c118G11162</name>
    <name evidence="9" type="ORF">PENARI_c125G02371</name>
    <name evidence="8" type="ORF">PENARI_c126G04972</name>
    <name evidence="7" type="ORF">PENARI_c131G07764</name>
</gene>
<evidence type="ECO:0000259" key="6">
    <source>
        <dbReference type="PROSITE" id="PS50217"/>
    </source>
</evidence>
<dbReference type="GO" id="GO:0005634">
    <property type="term" value="C:nucleus"/>
    <property type="evidence" value="ECO:0007669"/>
    <property type="project" value="TreeGrafter"/>
</dbReference>
<dbReference type="GO" id="GO:0000978">
    <property type="term" value="F:RNA polymerase II cis-regulatory region sequence-specific DNA binding"/>
    <property type="evidence" value="ECO:0007669"/>
    <property type="project" value="TreeGrafter"/>
</dbReference>
<dbReference type="Pfam" id="PF07716">
    <property type="entry name" value="bZIP_2"/>
    <property type="match status" value="1"/>
</dbReference>
<sequence length="195" mass="21423">MATTGSSIGCGIRHYPDRSNGFLFHDPYAWSTLPVSYSVPPPSENQFTFHAPPPDPTFSDRALLSWDAATCTQPLSPSTLDASPDLGPNFSPEELAFITPSMLTPRDNLNVSDSSTVPPTPSPSASSSPSESSKDSSDRASRRRLNTLAARRYRQRRVDRTHELEAELDAIKQERDALKMRVSKLEGEANVLKYG</sequence>
<dbReference type="PROSITE" id="PS50217">
    <property type="entry name" value="BZIP"/>
    <property type="match status" value="1"/>
</dbReference>
<protein>
    <recommendedName>
        <fullName evidence="6">BZIP domain-containing protein</fullName>
    </recommendedName>
</protein>
<dbReference type="InterPro" id="IPR004827">
    <property type="entry name" value="bZIP"/>
</dbReference>
<keyword evidence="2" id="KW-0238">DNA-binding</keyword>
<reference evidence="7 11" key="1">
    <citation type="journal article" date="2016" name="Sci. Rep.">
        <title>Penicillium arizonense, a new, genome sequenced fungal species, reveals a high chemical diversity in secreted metabolites.</title>
        <authorList>
            <person name="Grijseels S."/>
            <person name="Nielsen J.C."/>
            <person name="Randelovic M."/>
            <person name="Nielsen J."/>
            <person name="Nielsen K.F."/>
            <person name="Workman M."/>
            <person name="Frisvad J.C."/>
        </authorList>
    </citation>
    <scope>NUCLEOTIDE SEQUENCE [LARGE SCALE GENOMIC DNA]</scope>
    <source>
        <strain evidence="7 11">CBS 141311</strain>
    </source>
</reference>
<evidence type="ECO:0000256" key="3">
    <source>
        <dbReference type="ARBA" id="ARBA00023163"/>
    </source>
</evidence>
<evidence type="ECO:0000313" key="8">
    <source>
        <dbReference type="EMBL" id="OGE46727.1"/>
    </source>
</evidence>
<keyword evidence="11" id="KW-1185">Reference proteome</keyword>
<accession>A0A1F5L0I0</accession>
<evidence type="ECO:0000313" key="10">
    <source>
        <dbReference type="EMBL" id="OGE46759.1"/>
    </source>
</evidence>
<name>A0A1F5L0I0_PENAI</name>
<evidence type="ECO:0000256" key="2">
    <source>
        <dbReference type="ARBA" id="ARBA00023125"/>
    </source>
</evidence>
<evidence type="ECO:0000313" key="7">
    <source>
        <dbReference type="EMBL" id="OGE46705.1"/>
    </source>
</evidence>
<dbReference type="GO" id="GO:0000981">
    <property type="term" value="F:DNA-binding transcription factor activity, RNA polymerase II-specific"/>
    <property type="evidence" value="ECO:0007669"/>
    <property type="project" value="TreeGrafter"/>
</dbReference>
<proteinExistence type="predicted"/>
<dbReference type="GeneID" id="34582653"/>
<dbReference type="EMBL" id="LXJU01000126">
    <property type="protein sequence ID" value="OGE46727.1"/>
    <property type="molecule type" value="Genomic_DNA"/>
</dbReference>
<dbReference type="PANTHER" id="PTHR23351:SF24">
    <property type="entry name" value="ACTIVATING TRANSCRIPTION FACTOR 3-RELATED"/>
    <property type="match status" value="1"/>
</dbReference>
<dbReference type="Proteomes" id="UP000177622">
    <property type="component" value="Unassembled WGS sequence"/>
</dbReference>
<keyword evidence="3" id="KW-0804">Transcription</keyword>
<evidence type="ECO:0000256" key="1">
    <source>
        <dbReference type="ARBA" id="ARBA00023015"/>
    </source>
</evidence>
<dbReference type="EMBL" id="LXJU01000118">
    <property type="protein sequence ID" value="OGE46759.1"/>
    <property type="molecule type" value="Genomic_DNA"/>
</dbReference>
<feature type="region of interest" description="Disordered" evidence="5">
    <location>
        <begin position="104"/>
        <end position="154"/>
    </location>
</feature>
<keyword evidence="1" id="KW-0805">Transcription regulation</keyword>
<evidence type="ECO:0000256" key="5">
    <source>
        <dbReference type="SAM" id="MobiDB-lite"/>
    </source>
</evidence>
<feature type="coiled-coil region" evidence="4">
    <location>
        <begin position="161"/>
        <end position="188"/>
    </location>
</feature>
<dbReference type="OrthoDB" id="2257100at2759"/>
<dbReference type="InterPro" id="IPR046347">
    <property type="entry name" value="bZIP_sf"/>
</dbReference>
<evidence type="ECO:0000313" key="9">
    <source>
        <dbReference type="EMBL" id="OGE46733.1"/>
    </source>
</evidence>
<dbReference type="EMBL" id="LXJU01000125">
    <property type="protein sequence ID" value="OGE46733.1"/>
    <property type="molecule type" value="Genomic_DNA"/>
</dbReference>
<dbReference type="EMBL" id="LXJU01000131">
    <property type="protein sequence ID" value="OGE46705.1"/>
    <property type="molecule type" value="Genomic_DNA"/>
</dbReference>
<dbReference type="RefSeq" id="XP_022482226.1">
    <property type="nucleotide sequence ID" value="XM_022637919.1"/>
</dbReference>
<feature type="domain" description="BZIP" evidence="6">
    <location>
        <begin position="136"/>
        <end position="193"/>
    </location>
</feature>
<keyword evidence="4" id="KW-0175">Coiled coil</keyword>
<dbReference type="STRING" id="1835702.A0A1F5L0I0"/>
<dbReference type="AlphaFoldDB" id="A0A1F5L0I0"/>
<evidence type="ECO:0000256" key="4">
    <source>
        <dbReference type="SAM" id="Coils"/>
    </source>
</evidence>
<dbReference type="PANTHER" id="PTHR23351">
    <property type="entry name" value="FOS TRANSCRIPTION FACTOR-RELATED"/>
    <property type="match status" value="1"/>
</dbReference>
<dbReference type="InterPro" id="IPR000837">
    <property type="entry name" value="AP-1"/>
</dbReference>
<organism evidence="7 11">
    <name type="scientific">Penicillium arizonense</name>
    <dbReference type="NCBI Taxonomy" id="1835702"/>
    <lineage>
        <taxon>Eukaryota</taxon>
        <taxon>Fungi</taxon>
        <taxon>Dikarya</taxon>
        <taxon>Ascomycota</taxon>
        <taxon>Pezizomycotina</taxon>
        <taxon>Eurotiomycetes</taxon>
        <taxon>Eurotiomycetidae</taxon>
        <taxon>Eurotiales</taxon>
        <taxon>Aspergillaceae</taxon>
        <taxon>Penicillium</taxon>
    </lineage>
</organism>
<feature type="compositionally biased region" description="Basic residues" evidence="5">
    <location>
        <begin position="141"/>
        <end position="154"/>
    </location>
</feature>
<feature type="compositionally biased region" description="Low complexity" evidence="5">
    <location>
        <begin position="111"/>
        <end position="131"/>
    </location>
</feature>
<comment type="caution">
    <text evidence="7">The sequence shown here is derived from an EMBL/GenBank/DDBJ whole genome shotgun (WGS) entry which is preliminary data.</text>
</comment>
<evidence type="ECO:0000313" key="11">
    <source>
        <dbReference type="Proteomes" id="UP000177622"/>
    </source>
</evidence>